<sequence>MKTIVPHVSVDLDAVTSSWLVVRYMPGWTEAGFNFVPAGTTLNGADPDEDLNIIHVDTGLGKFDHHQFADNKLSATKRVFDYLQEKSYVKKTDLPALSRIVEFVTLIDNFGEVYFPDPTSDIYDFSLYQLTEGLKQLGKKDEEVVRIMFTLLDATLELFKKKINAEDEVKKGYIFKTKWGKSLALETQNEEALKYALKQGYKIVARRNPKKGFVRIKSAPEKEIDLTPVHEEIVKKDPSATWFLHSSKHMLLNGSSKNPTAVASNLPLKKVVEILQSIA</sequence>
<reference evidence="1 2" key="1">
    <citation type="journal article" date="2016" name="Nat. Commun.">
        <title>Thousands of microbial genomes shed light on interconnected biogeochemical processes in an aquifer system.</title>
        <authorList>
            <person name="Anantharaman K."/>
            <person name="Brown C.T."/>
            <person name="Hug L.A."/>
            <person name="Sharon I."/>
            <person name="Castelle C.J."/>
            <person name="Probst A.J."/>
            <person name="Thomas B.C."/>
            <person name="Singh A."/>
            <person name="Wilkins M.J."/>
            <person name="Karaoz U."/>
            <person name="Brodie E.L."/>
            <person name="Williams K.H."/>
            <person name="Hubbard S.S."/>
            <person name="Banfield J.F."/>
        </authorList>
    </citation>
    <scope>NUCLEOTIDE SEQUENCE [LARGE SCALE GENOMIC DNA]</scope>
</reference>
<name>A0A1F7J5I3_9BACT</name>
<evidence type="ECO:0000313" key="2">
    <source>
        <dbReference type="Proteomes" id="UP000178558"/>
    </source>
</evidence>
<gene>
    <name evidence="1" type="ORF">A3B50_01180</name>
</gene>
<comment type="caution">
    <text evidence="1">The sequence shown here is derived from an EMBL/GenBank/DDBJ whole genome shotgun (WGS) entry which is preliminary data.</text>
</comment>
<evidence type="ECO:0000313" key="1">
    <source>
        <dbReference type="EMBL" id="OGK50874.1"/>
    </source>
</evidence>
<dbReference type="EMBL" id="MGAQ01000010">
    <property type="protein sequence ID" value="OGK50874.1"/>
    <property type="molecule type" value="Genomic_DNA"/>
</dbReference>
<protein>
    <submittedName>
        <fullName evidence="1">Uncharacterized protein</fullName>
    </submittedName>
</protein>
<organism evidence="1 2">
    <name type="scientific">Candidatus Roizmanbacteria bacterium RIFCSPLOWO2_01_FULL_40_42</name>
    <dbReference type="NCBI Taxonomy" id="1802066"/>
    <lineage>
        <taxon>Bacteria</taxon>
        <taxon>Candidatus Roizmaniibacteriota</taxon>
    </lineage>
</organism>
<proteinExistence type="predicted"/>
<dbReference type="Proteomes" id="UP000178558">
    <property type="component" value="Unassembled WGS sequence"/>
</dbReference>
<accession>A0A1F7J5I3</accession>
<dbReference type="AlphaFoldDB" id="A0A1F7J5I3"/>